<feature type="domain" description="PDZ" evidence="3">
    <location>
        <begin position="257"/>
        <end position="333"/>
    </location>
</feature>
<accession>A0A919K9A7</accession>
<dbReference type="InterPro" id="IPR009003">
    <property type="entry name" value="Peptidase_S1_PA"/>
</dbReference>
<dbReference type="PANTHER" id="PTHR43343">
    <property type="entry name" value="PEPTIDASE S12"/>
    <property type="match status" value="1"/>
</dbReference>
<protein>
    <recommendedName>
        <fullName evidence="3">PDZ domain-containing protein</fullName>
    </recommendedName>
</protein>
<dbReference type="RefSeq" id="WP_203789757.1">
    <property type="nucleotide sequence ID" value="NZ_BOMV01000100.1"/>
</dbReference>
<dbReference type="SUPFAM" id="SSF50494">
    <property type="entry name" value="Trypsin-like serine proteases"/>
    <property type="match status" value="1"/>
</dbReference>
<gene>
    <name evidence="4" type="ORF">Ari01nite_86650</name>
</gene>
<name>A0A919K9A7_9ACTN</name>
<dbReference type="PRINTS" id="PR00834">
    <property type="entry name" value="PROTEASES2C"/>
</dbReference>
<dbReference type="Gene3D" id="2.30.42.10">
    <property type="match status" value="1"/>
</dbReference>
<evidence type="ECO:0000313" key="4">
    <source>
        <dbReference type="EMBL" id="GIF01201.1"/>
    </source>
</evidence>
<dbReference type="SMART" id="SM00228">
    <property type="entry name" value="PDZ"/>
    <property type="match status" value="1"/>
</dbReference>
<organism evidence="4 5">
    <name type="scientific">Paractinoplanes rishiriensis</name>
    <dbReference type="NCBI Taxonomy" id="1050105"/>
    <lineage>
        <taxon>Bacteria</taxon>
        <taxon>Bacillati</taxon>
        <taxon>Actinomycetota</taxon>
        <taxon>Actinomycetes</taxon>
        <taxon>Micromonosporales</taxon>
        <taxon>Micromonosporaceae</taxon>
        <taxon>Paractinoplanes</taxon>
    </lineage>
</organism>
<sequence length="347" mass="34614">MTATAAPGISTVITKILGGFAAAVVVLTAGCTDEASPATSSSVAADAAPPGGSVVEVVSRTEPSVVTIRAGEGLGSGVVYRADGVIVTNAHVVGSVKQVQVAFADGTQVAGQVIGADEITDLAVVRVQRTGLPPVPIRLELPKPGETALAIGSPLGFENTVTQGIISGVGRQIPGSTTGGRPLVDLIQTDAAISPGNSGGALIDGQGRLVGLNEAYIPPSAGAVSLGFAIPSSTVVDVTDQLLSTGSVAHPYLGVVLTTLTADIAQPLGMKVTSGALVRQVQPGSPADAADLRAGDVIVKFDDKQIATVGDIYAALRETAPGKSVALRLHRDGSGTQVQVTLGTLSR</sequence>
<dbReference type="Pfam" id="PF13365">
    <property type="entry name" value="Trypsin_2"/>
    <property type="match status" value="1"/>
</dbReference>
<dbReference type="Pfam" id="PF13180">
    <property type="entry name" value="PDZ_2"/>
    <property type="match status" value="1"/>
</dbReference>
<dbReference type="InterPro" id="IPR036034">
    <property type="entry name" value="PDZ_sf"/>
</dbReference>
<dbReference type="InterPro" id="IPR001940">
    <property type="entry name" value="Peptidase_S1C"/>
</dbReference>
<dbReference type="PANTHER" id="PTHR43343:SF3">
    <property type="entry name" value="PROTEASE DO-LIKE 8, CHLOROPLASTIC"/>
    <property type="match status" value="1"/>
</dbReference>
<dbReference type="SUPFAM" id="SSF50156">
    <property type="entry name" value="PDZ domain-like"/>
    <property type="match status" value="1"/>
</dbReference>
<proteinExistence type="predicted"/>
<evidence type="ECO:0000259" key="3">
    <source>
        <dbReference type="PROSITE" id="PS50106"/>
    </source>
</evidence>
<dbReference type="PROSITE" id="PS50106">
    <property type="entry name" value="PDZ"/>
    <property type="match status" value="1"/>
</dbReference>
<dbReference type="GO" id="GO:0004252">
    <property type="term" value="F:serine-type endopeptidase activity"/>
    <property type="evidence" value="ECO:0007669"/>
    <property type="project" value="InterPro"/>
</dbReference>
<keyword evidence="2" id="KW-0378">Hydrolase</keyword>
<dbReference type="Proteomes" id="UP000636960">
    <property type="component" value="Unassembled WGS sequence"/>
</dbReference>
<dbReference type="InterPro" id="IPR001478">
    <property type="entry name" value="PDZ"/>
</dbReference>
<evidence type="ECO:0000313" key="5">
    <source>
        <dbReference type="Proteomes" id="UP000636960"/>
    </source>
</evidence>
<dbReference type="InterPro" id="IPR051201">
    <property type="entry name" value="Chloro_Bact_Ser_Proteases"/>
</dbReference>
<keyword evidence="1" id="KW-0645">Protease</keyword>
<evidence type="ECO:0000256" key="2">
    <source>
        <dbReference type="ARBA" id="ARBA00022801"/>
    </source>
</evidence>
<reference evidence="4" key="1">
    <citation type="submission" date="2021-01" db="EMBL/GenBank/DDBJ databases">
        <title>Whole genome shotgun sequence of Actinoplanes rishiriensis NBRC 108556.</title>
        <authorList>
            <person name="Komaki H."/>
            <person name="Tamura T."/>
        </authorList>
    </citation>
    <scope>NUCLEOTIDE SEQUENCE</scope>
    <source>
        <strain evidence="4">NBRC 108556</strain>
    </source>
</reference>
<dbReference type="AlphaFoldDB" id="A0A919K9A7"/>
<evidence type="ECO:0000256" key="1">
    <source>
        <dbReference type="ARBA" id="ARBA00022670"/>
    </source>
</evidence>
<dbReference type="GO" id="GO:0006508">
    <property type="term" value="P:proteolysis"/>
    <property type="evidence" value="ECO:0007669"/>
    <property type="project" value="UniProtKB-KW"/>
</dbReference>
<dbReference type="EMBL" id="BOMV01000100">
    <property type="protein sequence ID" value="GIF01201.1"/>
    <property type="molecule type" value="Genomic_DNA"/>
</dbReference>
<keyword evidence="5" id="KW-1185">Reference proteome</keyword>
<dbReference type="Gene3D" id="2.40.10.120">
    <property type="match status" value="1"/>
</dbReference>
<comment type="caution">
    <text evidence="4">The sequence shown here is derived from an EMBL/GenBank/DDBJ whole genome shotgun (WGS) entry which is preliminary data.</text>
</comment>